<feature type="compositionally biased region" description="Polar residues" evidence="18">
    <location>
        <begin position="550"/>
        <end position="560"/>
    </location>
</feature>
<dbReference type="GO" id="GO:0030425">
    <property type="term" value="C:dendrite"/>
    <property type="evidence" value="ECO:0007669"/>
    <property type="project" value="UniProtKB-SubCell"/>
</dbReference>
<dbReference type="InterPro" id="IPR028544">
    <property type="entry name" value="CASC3"/>
</dbReference>
<keyword evidence="22" id="KW-1185">Reference proteome</keyword>
<feature type="compositionally biased region" description="Basic and acidic residues" evidence="18">
    <location>
        <begin position="181"/>
        <end position="192"/>
    </location>
</feature>
<feature type="compositionally biased region" description="Basic and acidic residues" evidence="18">
    <location>
        <begin position="138"/>
        <end position="159"/>
    </location>
</feature>
<keyword evidence="12" id="KW-0810">Translation regulation</keyword>
<feature type="compositionally biased region" description="Low complexity" evidence="18">
    <location>
        <begin position="308"/>
        <end position="319"/>
    </location>
</feature>
<reference evidence="21" key="3">
    <citation type="submission" date="2015-06" db="UniProtKB">
        <authorList>
            <consortium name="EnsemblMetazoa"/>
        </authorList>
    </citation>
    <scope>IDENTIFICATION</scope>
</reference>
<dbReference type="GO" id="GO:0005681">
    <property type="term" value="C:spliceosomal complex"/>
    <property type="evidence" value="ECO:0007669"/>
    <property type="project" value="UniProtKB-KW"/>
</dbReference>
<evidence type="ECO:0000313" key="21">
    <source>
        <dbReference type="EnsemblMetazoa" id="CapteP226679"/>
    </source>
</evidence>
<reference evidence="22" key="1">
    <citation type="submission" date="2012-12" db="EMBL/GenBank/DDBJ databases">
        <authorList>
            <person name="Hellsten U."/>
            <person name="Grimwood J."/>
            <person name="Chapman J.A."/>
            <person name="Shapiro H."/>
            <person name="Aerts A."/>
            <person name="Otillar R.P."/>
            <person name="Terry A.Y."/>
            <person name="Boore J.L."/>
            <person name="Simakov O."/>
            <person name="Marletaz F."/>
            <person name="Cho S.-J."/>
            <person name="Edsinger-Gonzales E."/>
            <person name="Havlak P."/>
            <person name="Kuo D.-H."/>
            <person name="Larsson T."/>
            <person name="Lv J."/>
            <person name="Arendt D."/>
            <person name="Savage R."/>
            <person name="Osoegawa K."/>
            <person name="de Jong P."/>
            <person name="Lindberg D.R."/>
            <person name="Seaver E.C."/>
            <person name="Weisblat D.A."/>
            <person name="Putnam N.H."/>
            <person name="Grigoriev I.V."/>
            <person name="Rokhsar D.S."/>
        </authorList>
    </citation>
    <scope>NUCLEOTIDE SEQUENCE</scope>
    <source>
        <strain evidence="22">I ESC-2004</strain>
    </source>
</reference>
<evidence type="ECO:0000256" key="10">
    <source>
        <dbReference type="ARBA" id="ARBA00022728"/>
    </source>
</evidence>
<feature type="compositionally biased region" description="Low complexity" evidence="18">
    <location>
        <begin position="457"/>
        <end position="475"/>
    </location>
</feature>
<dbReference type="GO" id="GO:0000184">
    <property type="term" value="P:nuclear-transcribed mRNA catabolic process, nonsense-mediated decay"/>
    <property type="evidence" value="ECO:0007669"/>
    <property type="project" value="UniProtKB-KW"/>
</dbReference>
<feature type="compositionally biased region" description="Basic and acidic residues" evidence="18">
    <location>
        <begin position="22"/>
        <end position="37"/>
    </location>
</feature>
<evidence type="ECO:0000256" key="5">
    <source>
        <dbReference type="ARBA" id="ARBA00009548"/>
    </source>
</evidence>
<dbReference type="OMA" id="NRMEEMS"/>
<evidence type="ECO:0000256" key="16">
    <source>
        <dbReference type="ARBA" id="ARBA00023242"/>
    </source>
</evidence>
<dbReference type="GO" id="GO:0051028">
    <property type="term" value="P:mRNA transport"/>
    <property type="evidence" value="ECO:0007669"/>
    <property type="project" value="UniProtKB-KW"/>
</dbReference>
<feature type="region of interest" description="Disordered" evidence="18">
    <location>
        <begin position="630"/>
        <end position="687"/>
    </location>
</feature>
<keyword evidence="13" id="KW-0694">RNA-binding</keyword>
<dbReference type="EMBL" id="AMQN01002115">
    <property type="status" value="NOT_ANNOTATED_CDS"/>
    <property type="molecule type" value="Genomic_DNA"/>
</dbReference>
<feature type="compositionally biased region" description="Acidic residues" evidence="18">
    <location>
        <begin position="45"/>
        <end position="102"/>
    </location>
</feature>
<comment type="subcellular location">
    <subcellularLocation>
        <location evidence="2">Cell projection</location>
        <location evidence="2">Dendrite</location>
    </subcellularLocation>
    <subcellularLocation>
        <location evidence="1">Cytoplasm</location>
        <location evidence="1">Stress granule</location>
    </subcellularLocation>
    <subcellularLocation>
        <location evidence="4">Cytoplasm</location>
        <location evidence="4">Perinuclear region</location>
    </subcellularLocation>
    <subcellularLocation>
        <location evidence="3">Nucleus speckle</location>
    </subcellularLocation>
</comment>
<reference evidence="20 22" key="2">
    <citation type="journal article" date="2013" name="Nature">
        <title>Insights into bilaterian evolution from three spiralian genomes.</title>
        <authorList>
            <person name="Simakov O."/>
            <person name="Marletaz F."/>
            <person name="Cho S.J."/>
            <person name="Edsinger-Gonzales E."/>
            <person name="Havlak P."/>
            <person name="Hellsten U."/>
            <person name="Kuo D.H."/>
            <person name="Larsson T."/>
            <person name="Lv J."/>
            <person name="Arendt D."/>
            <person name="Savage R."/>
            <person name="Osoegawa K."/>
            <person name="de Jong P."/>
            <person name="Grimwood J."/>
            <person name="Chapman J.A."/>
            <person name="Shapiro H."/>
            <person name="Aerts A."/>
            <person name="Otillar R.P."/>
            <person name="Terry A.Y."/>
            <person name="Boore J.L."/>
            <person name="Grigoriev I.V."/>
            <person name="Lindberg D.R."/>
            <person name="Seaver E.C."/>
            <person name="Weisblat D.A."/>
            <person name="Putnam N.H."/>
            <person name="Rokhsar D.S."/>
        </authorList>
    </citation>
    <scope>NUCLEOTIDE SEQUENCE</scope>
    <source>
        <strain evidence="20 22">I ESC-2004</strain>
    </source>
</reference>
<feature type="compositionally biased region" description="Acidic residues" evidence="18">
    <location>
        <begin position="160"/>
        <end position="169"/>
    </location>
</feature>
<accession>R7U247</accession>
<gene>
    <name evidence="20" type="ORF">CAPTEDRAFT_226679</name>
</gene>
<dbReference type="GO" id="GO:0008380">
    <property type="term" value="P:RNA splicing"/>
    <property type="evidence" value="ECO:0007669"/>
    <property type="project" value="UniProtKB-KW"/>
</dbReference>
<evidence type="ECO:0000256" key="15">
    <source>
        <dbReference type="ARBA" id="ARBA00023187"/>
    </source>
</evidence>
<feature type="compositionally biased region" description="Polar residues" evidence="18">
    <location>
        <begin position="338"/>
        <end position="354"/>
    </location>
</feature>
<organism evidence="20">
    <name type="scientific">Capitella teleta</name>
    <name type="common">Polychaete worm</name>
    <dbReference type="NCBI Taxonomy" id="283909"/>
    <lineage>
        <taxon>Eukaryota</taxon>
        <taxon>Metazoa</taxon>
        <taxon>Spiralia</taxon>
        <taxon>Lophotrochozoa</taxon>
        <taxon>Annelida</taxon>
        <taxon>Polychaeta</taxon>
        <taxon>Sedentaria</taxon>
        <taxon>Scolecida</taxon>
        <taxon>Capitellidae</taxon>
        <taxon>Capitella</taxon>
    </lineage>
</organism>
<keyword evidence="15" id="KW-0508">mRNA splicing</keyword>
<evidence type="ECO:0000256" key="14">
    <source>
        <dbReference type="ARBA" id="ARBA00023161"/>
    </source>
</evidence>
<evidence type="ECO:0000256" key="6">
    <source>
        <dbReference type="ARBA" id="ARBA00019964"/>
    </source>
</evidence>
<evidence type="ECO:0000259" key="19">
    <source>
        <dbReference type="SMART" id="SM01044"/>
    </source>
</evidence>
<dbReference type="PANTHER" id="PTHR13434">
    <property type="entry name" value="PROTEIN CASC3"/>
    <property type="match status" value="1"/>
</dbReference>
<dbReference type="InterPro" id="IPR018545">
    <property type="entry name" value="Btz_dom"/>
</dbReference>
<evidence type="ECO:0000313" key="22">
    <source>
        <dbReference type="Proteomes" id="UP000014760"/>
    </source>
</evidence>
<dbReference type="OrthoDB" id="657902at2759"/>
<keyword evidence="17" id="KW-0966">Cell projection</keyword>
<dbReference type="EnsemblMetazoa" id="CapteT226679">
    <property type="protein sequence ID" value="CapteP226679"/>
    <property type="gene ID" value="CapteG226679"/>
</dbReference>
<dbReference type="SMART" id="SM01044">
    <property type="entry name" value="Btz"/>
    <property type="match status" value="1"/>
</dbReference>
<dbReference type="GO" id="GO:0016607">
    <property type="term" value="C:nuclear speck"/>
    <property type="evidence" value="ECO:0007669"/>
    <property type="project" value="UniProtKB-SubCell"/>
</dbReference>
<evidence type="ECO:0000256" key="13">
    <source>
        <dbReference type="ARBA" id="ARBA00022884"/>
    </source>
</evidence>
<dbReference type="STRING" id="283909.R7U247"/>
<dbReference type="HOGENOM" id="CLU_400749_0_0_1"/>
<dbReference type="GO" id="GO:0048471">
    <property type="term" value="C:perinuclear region of cytoplasm"/>
    <property type="evidence" value="ECO:0007669"/>
    <property type="project" value="UniProtKB-SubCell"/>
</dbReference>
<evidence type="ECO:0000256" key="9">
    <source>
        <dbReference type="ARBA" id="ARBA00022664"/>
    </source>
</evidence>
<comment type="similarity">
    <text evidence="5">Belongs to the CASC3 family.</text>
</comment>
<evidence type="ECO:0000256" key="18">
    <source>
        <dbReference type="SAM" id="MobiDB-lite"/>
    </source>
</evidence>
<evidence type="ECO:0000256" key="2">
    <source>
        <dbReference type="ARBA" id="ARBA00004279"/>
    </source>
</evidence>
<keyword evidence="10" id="KW-0747">Spliceosome</keyword>
<evidence type="ECO:0000256" key="8">
    <source>
        <dbReference type="ARBA" id="ARBA00022490"/>
    </source>
</evidence>
<dbReference type="Pfam" id="PF09405">
    <property type="entry name" value="Btz"/>
    <property type="match status" value="1"/>
</dbReference>
<evidence type="ECO:0000256" key="4">
    <source>
        <dbReference type="ARBA" id="ARBA00004556"/>
    </source>
</evidence>
<keyword evidence="8" id="KW-0963">Cytoplasm</keyword>
<evidence type="ECO:0000256" key="1">
    <source>
        <dbReference type="ARBA" id="ARBA00004210"/>
    </source>
</evidence>
<protein>
    <recommendedName>
        <fullName evidence="6">Protein CASC3</fullName>
    </recommendedName>
</protein>
<keyword evidence="14" id="KW-0866">Nonsense-mediated mRNA decay</keyword>
<evidence type="ECO:0000313" key="20">
    <source>
        <dbReference type="EMBL" id="ELT97736.1"/>
    </source>
</evidence>
<dbReference type="GO" id="GO:0010494">
    <property type="term" value="C:cytoplasmic stress granule"/>
    <property type="evidence" value="ECO:0007669"/>
    <property type="project" value="UniProtKB-SubCell"/>
</dbReference>
<proteinExistence type="inferred from homology"/>
<feature type="compositionally biased region" description="Polar residues" evidence="18">
    <location>
        <begin position="667"/>
        <end position="676"/>
    </location>
</feature>
<dbReference type="GO" id="GO:0003729">
    <property type="term" value="F:mRNA binding"/>
    <property type="evidence" value="ECO:0007669"/>
    <property type="project" value="InterPro"/>
</dbReference>
<dbReference type="AlphaFoldDB" id="R7U247"/>
<sequence>MEDRRRRRKTSEQSNSEGSEGEDTHNVKEKQEEKVSESEQAATLIEDDDIDDECEYETETYDDETESYDEDETTEAGTELTEDERGELADEEVLEGGQEEWLEERQRGDGQEQPAAETENVDDDEDSKNPAYIPRRGAFYEHDNRLGEEEECGGERGEEAETEEGEEGGDGIKSKKQLWTESKKWDHDRYSEEQQQPKSREEIISIYGYDIRAHSEPPEASPVRSSRGRRGGGGGRRSQRLQDFIPQNENQNGRPTYNSLRSRDDQDVEYDQGGRGYRPRGGSRGGRGPPPPRQQHQQRGGRHRQNDTPPRSSRSSKPTRIIESDSYIDEDMIPPMTTPYTTSPAAQPMQSNVDQPKERTSGKPMAPGGYSQEDLLNIMPPTTTIPTSSRSSISHAKRYSSQRQRNPPEQNAPPQHEQTPPLSQGHHNGNRNHQPPAQFYNSVYHHQRYPMPGPQHPSSRGMPPRGSSPRVSSQPASFTPPLTSVTMASHPVLHTPFIGPPAAVMNYGHPGTVPTTVTSAPFPLATMPLQAPLPSNAQPPDGIHVRGGTTYFNPESQPNLLSQTNQEGIEVRGGTTYFNPESQAFTPAPLVVPVPQNKRAKAAIPIVEPQPLPQHGFHQYDFDPEAPEYHPDEYYDTDPEVGSWCEGKEREGSRTPVNQAELAQGLSDIQINNGTNAPPAPATVEPT</sequence>
<evidence type="ECO:0000256" key="11">
    <source>
        <dbReference type="ARBA" id="ARBA00022816"/>
    </source>
</evidence>
<dbReference type="GO" id="GO:0006397">
    <property type="term" value="P:mRNA processing"/>
    <property type="evidence" value="ECO:0007669"/>
    <property type="project" value="UniProtKB-KW"/>
</dbReference>
<feature type="domain" description="Btz" evidence="19">
    <location>
        <begin position="100"/>
        <end position="216"/>
    </location>
</feature>
<keyword evidence="11" id="KW-0509">mRNA transport</keyword>
<feature type="compositionally biased region" description="Polar residues" evidence="18">
    <location>
        <begin position="245"/>
        <end position="260"/>
    </location>
</feature>
<feature type="region of interest" description="Disordered" evidence="18">
    <location>
        <begin position="529"/>
        <end position="560"/>
    </location>
</feature>
<feature type="compositionally biased region" description="Low complexity" evidence="18">
    <location>
        <begin position="378"/>
        <end position="394"/>
    </location>
</feature>
<keyword evidence="7" id="KW-0813">Transport</keyword>
<dbReference type="PANTHER" id="PTHR13434:SF0">
    <property type="entry name" value="PROTEIN CASC3"/>
    <property type="match status" value="1"/>
</dbReference>
<evidence type="ECO:0000256" key="3">
    <source>
        <dbReference type="ARBA" id="ARBA00004324"/>
    </source>
</evidence>
<dbReference type="EMBL" id="KB308479">
    <property type="protein sequence ID" value="ELT97736.1"/>
    <property type="molecule type" value="Genomic_DNA"/>
</dbReference>
<evidence type="ECO:0000256" key="7">
    <source>
        <dbReference type="ARBA" id="ARBA00022448"/>
    </source>
</evidence>
<name>R7U247_CAPTE</name>
<feature type="region of interest" description="Disordered" evidence="18">
    <location>
        <begin position="1"/>
        <end position="483"/>
    </location>
</feature>
<feature type="compositionally biased region" description="Polar residues" evidence="18">
    <location>
        <begin position="401"/>
        <end position="441"/>
    </location>
</feature>
<evidence type="ECO:0000256" key="17">
    <source>
        <dbReference type="ARBA" id="ARBA00023273"/>
    </source>
</evidence>
<dbReference type="GO" id="GO:0006417">
    <property type="term" value="P:regulation of translation"/>
    <property type="evidence" value="ECO:0007669"/>
    <property type="project" value="UniProtKB-KW"/>
</dbReference>
<dbReference type="Proteomes" id="UP000014760">
    <property type="component" value="Unassembled WGS sequence"/>
</dbReference>
<keyword evidence="9" id="KW-0507">mRNA processing</keyword>
<dbReference type="GO" id="GO:0035145">
    <property type="term" value="C:exon-exon junction complex"/>
    <property type="evidence" value="ECO:0007669"/>
    <property type="project" value="InterPro"/>
</dbReference>
<keyword evidence="16" id="KW-0539">Nucleus</keyword>
<evidence type="ECO:0000256" key="12">
    <source>
        <dbReference type="ARBA" id="ARBA00022845"/>
    </source>
</evidence>